<dbReference type="AlphaFoldDB" id="X1VX23"/>
<proteinExistence type="predicted"/>
<comment type="caution">
    <text evidence="2">The sequence shown here is derived from an EMBL/GenBank/DDBJ whole genome shotgun (WGS) entry which is preliminary data.</text>
</comment>
<feature type="non-terminal residue" evidence="2">
    <location>
        <position position="219"/>
    </location>
</feature>
<dbReference type="EMBL" id="BARW01035860">
    <property type="protein sequence ID" value="GAJ23351.1"/>
    <property type="molecule type" value="Genomic_DNA"/>
</dbReference>
<evidence type="ECO:0000256" key="1">
    <source>
        <dbReference type="SAM" id="MobiDB-lite"/>
    </source>
</evidence>
<gene>
    <name evidence="2" type="ORF">S12H4_55834</name>
</gene>
<name>X1VX23_9ZZZZ</name>
<organism evidence="2">
    <name type="scientific">marine sediment metagenome</name>
    <dbReference type="NCBI Taxonomy" id="412755"/>
    <lineage>
        <taxon>unclassified sequences</taxon>
        <taxon>metagenomes</taxon>
        <taxon>ecological metagenomes</taxon>
    </lineage>
</organism>
<evidence type="ECO:0000313" key="2">
    <source>
        <dbReference type="EMBL" id="GAJ23351.1"/>
    </source>
</evidence>
<feature type="non-terminal residue" evidence="2">
    <location>
        <position position="1"/>
    </location>
</feature>
<sequence length="219" mass="24874">DERMTADEKRALIGRQQKKIDEALLKRAETALGEPKVKPLETPEDYEKAADALAAEAKRRAEEAMTPEEKAEEERKKLVAEAHRSLHSTAKKIEHASQVMDVSEFRQRLGNIEEALEKNPTQSKTQLIALGEEVAEAENKAKVEAKVKAEEEKRKQKAQEDKKREERADAKAREKYKGDKTFVREALKAMPEEEVAEMLDMVPIPVKVKKGKNAEKDFD</sequence>
<accession>X1VX23</accession>
<feature type="region of interest" description="Disordered" evidence="1">
    <location>
        <begin position="144"/>
        <end position="176"/>
    </location>
</feature>
<feature type="region of interest" description="Disordered" evidence="1">
    <location>
        <begin position="55"/>
        <end position="77"/>
    </location>
</feature>
<reference evidence="2" key="1">
    <citation type="journal article" date="2014" name="Front. Microbiol.">
        <title>High frequency of phylogenetically diverse reductive dehalogenase-homologous genes in deep subseafloor sedimentary metagenomes.</title>
        <authorList>
            <person name="Kawai M."/>
            <person name="Futagami T."/>
            <person name="Toyoda A."/>
            <person name="Takaki Y."/>
            <person name="Nishi S."/>
            <person name="Hori S."/>
            <person name="Arai W."/>
            <person name="Tsubouchi T."/>
            <person name="Morono Y."/>
            <person name="Uchiyama I."/>
            <person name="Ito T."/>
            <person name="Fujiyama A."/>
            <person name="Inagaki F."/>
            <person name="Takami H."/>
        </authorList>
    </citation>
    <scope>NUCLEOTIDE SEQUENCE</scope>
    <source>
        <strain evidence="2">Expedition CK06-06</strain>
    </source>
</reference>
<protein>
    <submittedName>
        <fullName evidence="2">Uncharacterized protein</fullName>
    </submittedName>
</protein>